<keyword evidence="3" id="KW-0808">Transferase</keyword>
<accession>A0ABS6PMM7</accession>
<dbReference type="InterPro" id="IPR050879">
    <property type="entry name" value="Acyltransferase_3"/>
</dbReference>
<reference evidence="3" key="1">
    <citation type="submission" date="2021-06" db="EMBL/GenBank/DDBJ databases">
        <title>Updating the genus Pseudomonas: Description of 43 new species and partition of the Pseudomonas putida group.</title>
        <authorList>
            <person name="Girard L."/>
            <person name="Lood C."/>
            <person name="Vandamme P."/>
            <person name="Rokni-Zadeh H."/>
            <person name="Van Noort V."/>
            <person name="Hofte M."/>
            <person name="Lavigne R."/>
            <person name="De Mot R."/>
        </authorList>
    </citation>
    <scope>NUCLEOTIDE SEQUENCE</scope>
    <source>
        <strain evidence="3">SWRI79</strain>
    </source>
</reference>
<feature type="transmembrane region" description="Helical" evidence="1">
    <location>
        <begin position="95"/>
        <end position="123"/>
    </location>
</feature>
<evidence type="ECO:0000259" key="2">
    <source>
        <dbReference type="Pfam" id="PF01757"/>
    </source>
</evidence>
<evidence type="ECO:0000256" key="1">
    <source>
        <dbReference type="SAM" id="Phobius"/>
    </source>
</evidence>
<proteinExistence type="predicted"/>
<organism evidence="3 4">
    <name type="scientific">Pseudomonas farris</name>
    <dbReference type="NCBI Taxonomy" id="2841207"/>
    <lineage>
        <taxon>Bacteria</taxon>
        <taxon>Pseudomonadati</taxon>
        <taxon>Pseudomonadota</taxon>
        <taxon>Gammaproteobacteria</taxon>
        <taxon>Pseudomonadales</taxon>
        <taxon>Pseudomonadaceae</taxon>
        <taxon>Pseudomonas</taxon>
    </lineage>
</organism>
<keyword evidence="1" id="KW-0812">Transmembrane</keyword>
<dbReference type="GO" id="GO:0016746">
    <property type="term" value="F:acyltransferase activity"/>
    <property type="evidence" value="ECO:0007669"/>
    <property type="project" value="UniProtKB-KW"/>
</dbReference>
<feature type="transmembrane region" description="Helical" evidence="1">
    <location>
        <begin position="237"/>
        <end position="254"/>
    </location>
</feature>
<dbReference type="PANTHER" id="PTHR23028">
    <property type="entry name" value="ACETYLTRANSFERASE"/>
    <property type="match status" value="1"/>
</dbReference>
<feature type="transmembrane region" description="Helical" evidence="1">
    <location>
        <begin position="190"/>
        <end position="209"/>
    </location>
</feature>
<feature type="transmembrane region" description="Helical" evidence="1">
    <location>
        <begin position="165"/>
        <end position="183"/>
    </location>
</feature>
<name>A0ABS6PMM7_9PSED</name>
<dbReference type="InterPro" id="IPR002656">
    <property type="entry name" value="Acyl_transf_3_dom"/>
</dbReference>
<keyword evidence="1" id="KW-0472">Membrane</keyword>
<keyword evidence="4" id="KW-1185">Reference proteome</keyword>
<dbReference type="RefSeq" id="WP_217854106.1">
    <property type="nucleotide sequence ID" value="NZ_JAHSTV010000001.1"/>
</dbReference>
<keyword evidence="1" id="KW-1133">Transmembrane helix</keyword>
<feature type="domain" description="Acyltransferase 3" evidence="2">
    <location>
        <begin position="22"/>
        <end position="322"/>
    </location>
</feature>
<sequence>MLREFLRTNRLGEFDGIRENNFTVLRFVLAFAVLFGHSFPISGNGSDPITMLILPHAWIGSIAVGGFFAVSGFLVTASISNRSLRDFVISRCLRLYPAVIVYSLVAIFIIGPIATSVSLTQYFQSTPWNNLWNATLWEWNYNLPYVFSDRPFAGSTNGATWTLPAELRCYMAVFILGFLGLFNSREIANISLLSALLLIKLNFLMVPLFGSNAQFHEPLLFFVVGCLFWVNRDYIPLSWPLCGGLILAVFYFSGTGWYPYFYIPAVVYSALMVVYRLPHIDMDKFGDISYGVYIYAWPIQQLVWTTGQSAYTNALYSSLIVLPLAYLSWKLIEKPALGLRTYLGAGSKRVQPEVSAEV</sequence>
<comment type="caution">
    <text evidence="3">The sequence shown here is derived from an EMBL/GenBank/DDBJ whole genome shotgun (WGS) entry which is preliminary data.</text>
</comment>
<feature type="transmembrane region" description="Helical" evidence="1">
    <location>
        <begin position="53"/>
        <end position="75"/>
    </location>
</feature>
<evidence type="ECO:0000313" key="3">
    <source>
        <dbReference type="EMBL" id="MBV4461735.1"/>
    </source>
</evidence>
<feature type="transmembrane region" description="Helical" evidence="1">
    <location>
        <begin position="215"/>
        <end position="230"/>
    </location>
</feature>
<evidence type="ECO:0000313" key="4">
    <source>
        <dbReference type="Proteomes" id="UP000886900"/>
    </source>
</evidence>
<dbReference type="EMBL" id="JAHSTV010000001">
    <property type="protein sequence ID" value="MBV4461735.1"/>
    <property type="molecule type" value="Genomic_DNA"/>
</dbReference>
<dbReference type="PANTHER" id="PTHR23028:SF53">
    <property type="entry name" value="ACYL_TRANSF_3 DOMAIN-CONTAINING PROTEIN"/>
    <property type="match status" value="1"/>
</dbReference>
<keyword evidence="3" id="KW-0012">Acyltransferase</keyword>
<dbReference type="Proteomes" id="UP000886900">
    <property type="component" value="Unassembled WGS sequence"/>
</dbReference>
<feature type="transmembrane region" description="Helical" evidence="1">
    <location>
        <begin position="260"/>
        <end position="278"/>
    </location>
</feature>
<feature type="transmembrane region" description="Helical" evidence="1">
    <location>
        <begin position="21"/>
        <end position="41"/>
    </location>
</feature>
<gene>
    <name evidence="3" type="ORF">KVG95_00130</name>
</gene>
<dbReference type="Pfam" id="PF01757">
    <property type="entry name" value="Acyl_transf_3"/>
    <property type="match status" value="1"/>
</dbReference>
<protein>
    <submittedName>
        <fullName evidence="3">Acyltransferase</fullName>
    </submittedName>
</protein>